<evidence type="ECO:0000313" key="2">
    <source>
        <dbReference type="EMBL" id="MPM58433.1"/>
    </source>
</evidence>
<protein>
    <recommendedName>
        <fullName evidence="1">HFX-2341-like N-terminal domain-containing protein</fullName>
    </recommendedName>
</protein>
<comment type="caution">
    <text evidence="2">The sequence shown here is derived from an EMBL/GenBank/DDBJ whole genome shotgun (WGS) entry which is preliminary data.</text>
</comment>
<feature type="domain" description="HFX-2341-like N-terminal" evidence="1">
    <location>
        <begin position="40"/>
        <end position="171"/>
    </location>
</feature>
<organism evidence="2">
    <name type="scientific">bioreactor metagenome</name>
    <dbReference type="NCBI Taxonomy" id="1076179"/>
    <lineage>
        <taxon>unclassified sequences</taxon>
        <taxon>metagenomes</taxon>
        <taxon>ecological metagenomes</taxon>
    </lineage>
</organism>
<sequence>MAHYLFRLILTFTCNVINVSYLINVNDTRHEMAGVRAVKRVMVACVTTEVVKVTDPAIKLNVDIIHLLNYVKKAESDDPDQVAREELFESVYQENVKVLKEAGIKVKEHRDAPIFIFDDFFRTIYEILAEEKKWGSAVYVNISSGPPEYSAAAAIASMMMEDVELFTVGAKASGYTIPFDKQKEILMHEGKLVGTAFEVYKPIKIDKFPLPTPDLKLLNALKIFASIPEANRSNVTVIRKLILNRAWRFSSSDEDCKVWTSVELEDSNGKRLESADKEMYAKRQNKEAVQYQRAYIDSWKEKGWIEKSEINGKRYRLTKTGQRYIDVFCL</sequence>
<name>A0A645B5L7_9ZZZZ</name>
<gene>
    <name evidence="2" type="ORF">SDC9_105264</name>
</gene>
<dbReference type="Pfam" id="PF19810">
    <property type="entry name" value="HFX_2341_N"/>
    <property type="match status" value="1"/>
</dbReference>
<accession>A0A645B5L7</accession>
<proteinExistence type="predicted"/>
<dbReference type="EMBL" id="VSSQ01016758">
    <property type="protein sequence ID" value="MPM58433.1"/>
    <property type="molecule type" value="Genomic_DNA"/>
</dbReference>
<dbReference type="AlphaFoldDB" id="A0A645B5L7"/>
<reference evidence="2" key="1">
    <citation type="submission" date="2019-08" db="EMBL/GenBank/DDBJ databases">
        <authorList>
            <person name="Kucharzyk K."/>
            <person name="Murdoch R.W."/>
            <person name="Higgins S."/>
            <person name="Loffler F."/>
        </authorList>
    </citation>
    <scope>NUCLEOTIDE SEQUENCE</scope>
</reference>
<evidence type="ECO:0000259" key="1">
    <source>
        <dbReference type="Pfam" id="PF19810"/>
    </source>
</evidence>
<dbReference type="InterPro" id="IPR046260">
    <property type="entry name" value="HFX_2341-like_N"/>
</dbReference>